<accession>A0A7H0FWJ8</accession>
<evidence type="ECO:0000256" key="5">
    <source>
        <dbReference type="ARBA" id="ARBA00023004"/>
    </source>
</evidence>
<feature type="domain" description="4Fe-4S ferredoxin-type" evidence="8">
    <location>
        <begin position="302"/>
        <end position="333"/>
    </location>
</feature>
<dbReference type="RefSeq" id="WP_187711855.1">
    <property type="nucleotide sequence ID" value="NZ_CP060820.1"/>
</dbReference>
<keyword evidence="3" id="KW-0479">Metal-binding</keyword>
<keyword evidence="10" id="KW-1185">Reference proteome</keyword>
<dbReference type="InterPro" id="IPR013783">
    <property type="entry name" value="Ig-like_fold"/>
</dbReference>
<keyword evidence="7" id="KW-1133">Transmembrane helix</keyword>
<dbReference type="KEGG" id="lsx:H8B22_13185"/>
<dbReference type="InterPro" id="IPR051684">
    <property type="entry name" value="Electron_Trans/Redox"/>
</dbReference>
<dbReference type="GO" id="GO:0005886">
    <property type="term" value="C:plasma membrane"/>
    <property type="evidence" value="ECO:0007669"/>
    <property type="project" value="TreeGrafter"/>
</dbReference>
<feature type="transmembrane region" description="Helical" evidence="7">
    <location>
        <begin position="34"/>
        <end position="53"/>
    </location>
</feature>
<reference evidence="9 10" key="1">
    <citation type="submission" date="2020-08" db="EMBL/GenBank/DDBJ databases">
        <title>Lysobacter sp. II4 sp. nov., isolated from soil.</title>
        <authorList>
            <person name="Woo C.Y."/>
            <person name="Kim J."/>
        </authorList>
    </citation>
    <scope>NUCLEOTIDE SEQUENCE [LARGE SCALE GENOMIC DNA]</scope>
    <source>
        <strain evidence="9 10">II4</strain>
    </source>
</reference>
<evidence type="ECO:0000259" key="8">
    <source>
        <dbReference type="PROSITE" id="PS51379"/>
    </source>
</evidence>
<protein>
    <submittedName>
        <fullName evidence="9">4Fe-4S binding protein</fullName>
    </submittedName>
</protein>
<keyword evidence="7" id="KW-0472">Membrane</keyword>
<evidence type="ECO:0000256" key="4">
    <source>
        <dbReference type="ARBA" id="ARBA00022982"/>
    </source>
</evidence>
<evidence type="ECO:0000256" key="7">
    <source>
        <dbReference type="SAM" id="Phobius"/>
    </source>
</evidence>
<proteinExistence type="predicted"/>
<feature type="transmembrane region" description="Helical" evidence="7">
    <location>
        <begin position="156"/>
        <end position="176"/>
    </location>
</feature>
<keyword evidence="6" id="KW-0411">Iron-sulfur</keyword>
<feature type="transmembrane region" description="Helical" evidence="7">
    <location>
        <begin position="382"/>
        <end position="401"/>
    </location>
</feature>
<keyword evidence="7" id="KW-0812">Transmembrane</keyword>
<evidence type="ECO:0000256" key="3">
    <source>
        <dbReference type="ARBA" id="ARBA00022723"/>
    </source>
</evidence>
<dbReference type="PANTHER" id="PTHR30176">
    <property type="entry name" value="FERREDOXIN-TYPE PROTEIN NAPH"/>
    <property type="match status" value="1"/>
</dbReference>
<dbReference type="PROSITE" id="PS51379">
    <property type="entry name" value="4FE4S_FER_2"/>
    <property type="match status" value="1"/>
</dbReference>
<sequence length="512" mass="56927">MSKSIDIALADDNGSFYVSERKVYPRDVSGRFDVLRKVAVAWLLGMFYVFPWLRWDGRQAVLFDLPARKFHVFGLTFWPQDFPLLALLLIIAGVSLFFFTALAGRLWCGYACPQTVWTETFLWMERWTEGDRNARMKLDAAPWSANKLLRKGAKHLLWLVFALWTGFTFVGFFTPITELGARLPFDLGGWEAFWILFYALATWGNAGFLREQVCKYMCPYARFQSAMFDRNTLLIAYDPMRGEPRGPRKRGLGDVLARGRGLLARATAFDYVFRASRHPSAADARLQAHGTITFDGGNEAEPLPKFTPEQLGDCIDCTICVQVCPVGIDIRNGLQYECIACGACVDACDEVMAKMGFAKGLVRYTTQNALDGKGTRVLRPRIFVYGTLLLVLLGAFAWGVGARTPLIAEVLRDRNALYRETATGIENGYTLKLVNKTENAQRYRVQLRDVAAGMALQAPPVVAVAAGEVASVPVTVVAPADTRGRRAVHFDVTAVDGSATQRVESSFFGPTP</sequence>
<feature type="transmembrane region" description="Helical" evidence="7">
    <location>
        <begin position="82"/>
        <end position="103"/>
    </location>
</feature>
<dbReference type="Pfam" id="PF12801">
    <property type="entry name" value="Fer4_5"/>
    <property type="match status" value="1"/>
</dbReference>
<dbReference type="Pfam" id="PF13746">
    <property type="entry name" value="Fer4_18"/>
    <property type="match status" value="2"/>
</dbReference>
<keyword evidence="4" id="KW-0249">Electron transport</keyword>
<dbReference type="Gene3D" id="2.60.40.10">
    <property type="entry name" value="Immunoglobulins"/>
    <property type="match status" value="1"/>
</dbReference>
<dbReference type="GO" id="GO:0046872">
    <property type="term" value="F:metal ion binding"/>
    <property type="evidence" value="ECO:0007669"/>
    <property type="project" value="UniProtKB-KW"/>
</dbReference>
<evidence type="ECO:0000256" key="2">
    <source>
        <dbReference type="ARBA" id="ARBA00022485"/>
    </source>
</evidence>
<keyword evidence="1" id="KW-0813">Transport</keyword>
<evidence type="ECO:0000313" key="10">
    <source>
        <dbReference type="Proteomes" id="UP000516018"/>
    </source>
</evidence>
<dbReference type="InterPro" id="IPR032879">
    <property type="entry name" value="FixG_C"/>
</dbReference>
<dbReference type="PROSITE" id="PS00198">
    <property type="entry name" value="4FE4S_FER_1"/>
    <property type="match status" value="1"/>
</dbReference>
<dbReference type="PANTHER" id="PTHR30176:SF3">
    <property type="entry name" value="FERREDOXIN-TYPE PROTEIN NAPH"/>
    <property type="match status" value="1"/>
</dbReference>
<name>A0A7H0FWJ8_9GAMM</name>
<dbReference type="InterPro" id="IPR017900">
    <property type="entry name" value="4Fe4S_Fe_S_CS"/>
</dbReference>
<feature type="transmembrane region" description="Helical" evidence="7">
    <location>
        <begin position="188"/>
        <end position="209"/>
    </location>
</feature>
<dbReference type="GO" id="GO:0051539">
    <property type="term" value="F:4 iron, 4 sulfur cluster binding"/>
    <property type="evidence" value="ECO:0007669"/>
    <property type="project" value="UniProtKB-KW"/>
</dbReference>
<dbReference type="InterPro" id="IPR017896">
    <property type="entry name" value="4Fe4S_Fe-S-bd"/>
</dbReference>
<organism evidence="9 10">
    <name type="scientific">Agrilutibacter terrestris</name>
    <dbReference type="NCBI Taxonomy" id="2865112"/>
    <lineage>
        <taxon>Bacteria</taxon>
        <taxon>Pseudomonadati</taxon>
        <taxon>Pseudomonadota</taxon>
        <taxon>Gammaproteobacteria</taxon>
        <taxon>Lysobacterales</taxon>
        <taxon>Lysobacteraceae</taxon>
        <taxon>Agrilutibacter</taxon>
    </lineage>
</organism>
<keyword evidence="5" id="KW-0408">Iron</keyword>
<dbReference type="SUPFAM" id="SSF54862">
    <property type="entry name" value="4Fe-4S ferredoxins"/>
    <property type="match status" value="1"/>
</dbReference>
<dbReference type="EMBL" id="CP060820">
    <property type="protein sequence ID" value="QNP40414.1"/>
    <property type="molecule type" value="Genomic_DNA"/>
</dbReference>
<gene>
    <name evidence="9" type="ORF">H8B22_13185</name>
</gene>
<dbReference type="Proteomes" id="UP000516018">
    <property type="component" value="Chromosome"/>
</dbReference>
<keyword evidence="2" id="KW-0004">4Fe-4S</keyword>
<dbReference type="AlphaFoldDB" id="A0A7H0FWJ8"/>
<evidence type="ECO:0000256" key="1">
    <source>
        <dbReference type="ARBA" id="ARBA00022448"/>
    </source>
</evidence>
<evidence type="ECO:0000313" key="9">
    <source>
        <dbReference type="EMBL" id="QNP40414.1"/>
    </source>
</evidence>
<evidence type="ECO:0000256" key="6">
    <source>
        <dbReference type="ARBA" id="ARBA00023014"/>
    </source>
</evidence>
<dbReference type="Pfam" id="PF11614">
    <property type="entry name" value="FixG_C"/>
    <property type="match status" value="1"/>
</dbReference>